<dbReference type="RefSeq" id="WP_012607592.1">
    <property type="nucleotide sequence ID" value="NZ_AP025160.1"/>
</dbReference>
<proteinExistence type="predicted"/>
<protein>
    <submittedName>
        <fullName evidence="4">GNAT family N-acetyltransferase</fullName>
    </submittedName>
</protein>
<name>A0A2W1K2I0_ACIFR</name>
<dbReference type="PROSITE" id="PS51186">
    <property type="entry name" value="GNAT"/>
    <property type="match status" value="1"/>
</dbReference>
<keyword evidence="2" id="KW-0012">Acyltransferase</keyword>
<reference evidence="4 5" key="1">
    <citation type="submission" date="2018-06" db="EMBL/GenBank/DDBJ databases">
        <title>Draft sequence of Acidithiobacillus ferrooxidans CCM 4253.</title>
        <authorList>
            <person name="Moya-Beltran A."/>
            <person name="Castro M."/>
            <person name="Covarrubias P.C."/>
            <person name="Issotta F."/>
            <person name="Janiczek O."/>
            <person name="Mandl M."/>
            <person name="Kucera J."/>
            <person name="Quatrini R."/>
        </authorList>
    </citation>
    <scope>NUCLEOTIDE SEQUENCE [LARGE SCALE GENOMIC DNA]</scope>
    <source>
        <strain evidence="4 5">CCM 4253</strain>
    </source>
</reference>
<dbReference type="Pfam" id="PF13673">
    <property type="entry name" value="Acetyltransf_10"/>
    <property type="match status" value="1"/>
</dbReference>
<dbReference type="CDD" id="cd04301">
    <property type="entry name" value="NAT_SF"/>
    <property type="match status" value="1"/>
</dbReference>
<dbReference type="Gene3D" id="3.40.630.30">
    <property type="match status" value="1"/>
</dbReference>
<accession>A0A2W1K2I0</accession>
<evidence type="ECO:0000256" key="2">
    <source>
        <dbReference type="ARBA" id="ARBA00023315"/>
    </source>
</evidence>
<dbReference type="EMBL" id="QKQP01000005">
    <property type="protein sequence ID" value="PZD80968.1"/>
    <property type="molecule type" value="Genomic_DNA"/>
</dbReference>
<gene>
    <name evidence="4" type="ORF">DN052_11205</name>
</gene>
<evidence type="ECO:0000259" key="3">
    <source>
        <dbReference type="PROSITE" id="PS51186"/>
    </source>
</evidence>
<dbReference type="InterPro" id="IPR016181">
    <property type="entry name" value="Acyl_CoA_acyltransferase"/>
</dbReference>
<dbReference type="GeneID" id="65281994"/>
<feature type="domain" description="N-acetyltransferase" evidence="3">
    <location>
        <begin position="5"/>
        <end position="144"/>
    </location>
</feature>
<dbReference type="SUPFAM" id="SSF55729">
    <property type="entry name" value="Acyl-CoA N-acyltransferases (Nat)"/>
    <property type="match status" value="1"/>
</dbReference>
<dbReference type="GO" id="GO:0016747">
    <property type="term" value="F:acyltransferase activity, transferring groups other than amino-acyl groups"/>
    <property type="evidence" value="ECO:0007669"/>
    <property type="project" value="InterPro"/>
</dbReference>
<dbReference type="AlphaFoldDB" id="A0A2W1K2I0"/>
<comment type="caution">
    <text evidence="4">The sequence shown here is derived from an EMBL/GenBank/DDBJ whole genome shotgun (WGS) entry which is preliminary data.</text>
</comment>
<sequence length="145" mass="16787">MAENIEVYLADFMRDRKCIEELRMRVFVREQGVPENLEMDEREVYCQHFLACCDGVAIGTARLDLELKGKMGRLAVIKPYRRRGVGRQLVERIHQSARESGLSEIWCHAQLSAQNFYSVLGYEAEGNIFEEAGIEHVTMRYTLVK</sequence>
<organism evidence="4 5">
    <name type="scientific">Acidithiobacillus ferrooxidans</name>
    <name type="common">Thiobacillus ferrooxidans</name>
    <dbReference type="NCBI Taxonomy" id="920"/>
    <lineage>
        <taxon>Bacteria</taxon>
        <taxon>Pseudomonadati</taxon>
        <taxon>Pseudomonadota</taxon>
        <taxon>Acidithiobacillia</taxon>
        <taxon>Acidithiobacillales</taxon>
        <taxon>Acidithiobacillaceae</taxon>
        <taxon>Acidithiobacillus</taxon>
    </lineage>
</organism>
<evidence type="ECO:0000313" key="4">
    <source>
        <dbReference type="EMBL" id="PZD80968.1"/>
    </source>
</evidence>
<dbReference type="Proteomes" id="UP000248886">
    <property type="component" value="Unassembled WGS sequence"/>
</dbReference>
<evidence type="ECO:0000313" key="5">
    <source>
        <dbReference type="Proteomes" id="UP000248886"/>
    </source>
</evidence>
<dbReference type="PANTHER" id="PTHR43877">
    <property type="entry name" value="AMINOALKYLPHOSPHONATE N-ACETYLTRANSFERASE-RELATED-RELATED"/>
    <property type="match status" value="1"/>
</dbReference>
<keyword evidence="1 4" id="KW-0808">Transferase</keyword>
<evidence type="ECO:0000256" key="1">
    <source>
        <dbReference type="ARBA" id="ARBA00022679"/>
    </source>
</evidence>
<dbReference type="InterPro" id="IPR050832">
    <property type="entry name" value="Bact_Acetyltransf"/>
</dbReference>
<dbReference type="InterPro" id="IPR000182">
    <property type="entry name" value="GNAT_dom"/>
</dbReference>
<dbReference type="OrthoDB" id="1821130at2"/>